<feature type="signal peptide" evidence="1">
    <location>
        <begin position="1"/>
        <end position="21"/>
    </location>
</feature>
<dbReference type="RefSeq" id="WP_219238926.1">
    <property type="nucleotide sequence ID" value="NZ_JAHWZX010000013.1"/>
</dbReference>
<gene>
    <name evidence="2" type="ORF">KY084_13110</name>
</gene>
<dbReference type="InterPro" id="IPR001563">
    <property type="entry name" value="Peptidase_S10"/>
</dbReference>
<evidence type="ECO:0000256" key="1">
    <source>
        <dbReference type="SAM" id="SignalP"/>
    </source>
</evidence>
<protein>
    <submittedName>
        <fullName evidence="2">Peptidase S10</fullName>
    </submittedName>
</protein>
<comment type="caution">
    <text evidence="2">The sequence shown here is derived from an EMBL/GenBank/DDBJ whole genome shotgun (WGS) entry which is preliminary data.</text>
</comment>
<sequence length="515" mass="56496">MRLISTIALAVCLTAAVPAMAQDKDDDTSPAKQHKKDVAEAIAGQWATAPAEEVEKSYSARASIDGRGIGYKATAGTLTIRNDEGKPVASIFYTAYTAAGEHRPVTFFYNGGPGSATLWLRMGSFAPEAVRTTDPVAVAPAPYDIGPNPDSLIGTTDMVFIDAVGTGYSRILGDAKAKEFYGVDEDAAAFTSAIKRYLTKNDRWGDPKYLFGESYGTTRSAALALKLEDAGVALNGVVLLSSILNYGVDQSGYDSAYIGYLPTYAATAWYHNKVADRPADVATFAQQARDFAAGPYASALAKGTDISPAEEDRIAQQLAHFTGLSAQYIKEANLRIDPSRFRKELLRDQRETVGRFDGRYIGTDIDAAGERPGYDPSDTGISGAYVSGFMDRLTRKFGYDTSLDYRLSVWDTRPWSWDFSHEGPESGTQQAVDVAEDLSRAMRTNPHLRVLSLNGYYDMATPFFATEYDLKHMMLPQKLRGNLQFHYYPAGHMVYLNPEARHEMRIDLQNFFAGK</sequence>
<keyword evidence="3" id="KW-1185">Reference proteome</keyword>
<evidence type="ECO:0000313" key="3">
    <source>
        <dbReference type="Proteomes" id="UP001197214"/>
    </source>
</evidence>
<dbReference type="Proteomes" id="UP001197214">
    <property type="component" value="Unassembled WGS sequence"/>
</dbReference>
<dbReference type="EMBL" id="JAHWZX010000013">
    <property type="protein sequence ID" value="MBW4331807.1"/>
    <property type="molecule type" value="Genomic_DNA"/>
</dbReference>
<proteinExistence type="predicted"/>
<name>A0ABS6XNL1_9SPHN</name>
<accession>A0ABS6XNL1</accession>
<dbReference type="Pfam" id="PF00450">
    <property type="entry name" value="Peptidase_S10"/>
    <property type="match status" value="1"/>
</dbReference>
<reference evidence="2 3" key="1">
    <citation type="submission" date="2021-07" db="EMBL/GenBank/DDBJ databases">
        <title>Stakelama flava sp. nov., a novel endophytic bacterium isolated from branch of Kandelia candel.</title>
        <authorList>
            <person name="Tuo L."/>
        </authorList>
    </citation>
    <scope>NUCLEOTIDE SEQUENCE [LARGE SCALE GENOMIC DNA]</scope>
    <source>
        <strain evidence="2 3">CBK3Z-3</strain>
    </source>
</reference>
<feature type="chain" id="PRO_5046426218" evidence="1">
    <location>
        <begin position="22"/>
        <end position="515"/>
    </location>
</feature>
<organism evidence="2 3">
    <name type="scientific">Stakelama flava</name>
    <dbReference type="NCBI Taxonomy" id="2860338"/>
    <lineage>
        <taxon>Bacteria</taxon>
        <taxon>Pseudomonadati</taxon>
        <taxon>Pseudomonadota</taxon>
        <taxon>Alphaproteobacteria</taxon>
        <taxon>Sphingomonadales</taxon>
        <taxon>Sphingomonadaceae</taxon>
        <taxon>Stakelama</taxon>
    </lineage>
</organism>
<evidence type="ECO:0000313" key="2">
    <source>
        <dbReference type="EMBL" id="MBW4331807.1"/>
    </source>
</evidence>
<keyword evidence="1" id="KW-0732">Signal</keyword>